<dbReference type="RefSeq" id="WP_092910668.1">
    <property type="nucleotide sequence ID" value="NZ_CP136592.1"/>
</dbReference>
<dbReference type="HAMAP" id="MF_01077">
    <property type="entry name" value="RimP"/>
    <property type="match status" value="1"/>
</dbReference>
<reference evidence="6 7" key="1">
    <citation type="submission" date="2016-10" db="EMBL/GenBank/DDBJ databases">
        <authorList>
            <person name="de Groot N.N."/>
        </authorList>
    </citation>
    <scope>NUCLEOTIDE SEQUENCE [LARGE SCALE GENOMIC DNA]</scope>
    <source>
        <strain evidence="6 7">EP1-55-1</strain>
    </source>
</reference>
<comment type="similarity">
    <text evidence="3">Belongs to the RimP family.</text>
</comment>
<name>A0A1I5LU63_9BACT</name>
<organism evidence="6 7">
    <name type="scientific">Hydrogenimonas thermophila</name>
    <dbReference type="NCBI Taxonomy" id="223786"/>
    <lineage>
        <taxon>Bacteria</taxon>
        <taxon>Pseudomonadati</taxon>
        <taxon>Campylobacterota</taxon>
        <taxon>Epsilonproteobacteria</taxon>
        <taxon>Campylobacterales</taxon>
        <taxon>Hydrogenimonadaceae</taxon>
        <taxon>Hydrogenimonas</taxon>
    </lineage>
</organism>
<dbReference type="GO" id="GO:0006412">
    <property type="term" value="P:translation"/>
    <property type="evidence" value="ECO:0007669"/>
    <property type="project" value="TreeGrafter"/>
</dbReference>
<accession>A0A1I5LU63</accession>
<dbReference type="InterPro" id="IPR028998">
    <property type="entry name" value="RimP_C"/>
</dbReference>
<comment type="subcellular location">
    <subcellularLocation>
        <location evidence="3">Cytoplasm</location>
    </subcellularLocation>
</comment>
<dbReference type="SUPFAM" id="SSF74942">
    <property type="entry name" value="YhbC-like, C-terminal domain"/>
    <property type="match status" value="1"/>
</dbReference>
<dbReference type="Gene3D" id="3.30.300.70">
    <property type="entry name" value="RimP-like superfamily, N-terminal"/>
    <property type="match status" value="1"/>
</dbReference>
<dbReference type="GO" id="GO:0005829">
    <property type="term" value="C:cytosol"/>
    <property type="evidence" value="ECO:0007669"/>
    <property type="project" value="TreeGrafter"/>
</dbReference>
<dbReference type="GO" id="GO:0000028">
    <property type="term" value="P:ribosomal small subunit assembly"/>
    <property type="evidence" value="ECO:0007669"/>
    <property type="project" value="TreeGrafter"/>
</dbReference>
<dbReference type="InterPro" id="IPR035956">
    <property type="entry name" value="RimP_N_sf"/>
</dbReference>
<dbReference type="PANTHER" id="PTHR33867:SF1">
    <property type="entry name" value="RIBOSOME MATURATION FACTOR RIMP"/>
    <property type="match status" value="1"/>
</dbReference>
<dbReference type="Gene3D" id="2.30.30.180">
    <property type="entry name" value="Ribosome maturation factor RimP, C-terminal domain"/>
    <property type="match status" value="1"/>
</dbReference>
<dbReference type="SUPFAM" id="SSF75420">
    <property type="entry name" value="YhbC-like, N-terminal domain"/>
    <property type="match status" value="1"/>
</dbReference>
<proteinExistence type="inferred from homology"/>
<keyword evidence="7" id="KW-1185">Reference proteome</keyword>
<dbReference type="EMBL" id="FOXB01000004">
    <property type="protein sequence ID" value="SFP00687.1"/>
    <property type="molecule type" value="Genomic_DNA"/>
</dbReference>
<comment type="function">
    <text evidence="3">Required for maturation of 30S ribosomal subunits.</text>
</comment>
<evidence type="ECO:0000256" key="3">
    <source>
        <dbReference type="HAMAP-Rule" id="MF_01077"/>
    </source>
</evidence>
<dbReference type="PANTHER" id="PTHR33867">
    <property type="entry name" value="RIBOSOME MATURATION FACTOR RIMP"/>
    <property type="match status" value="1"/>
</dbReference>
<evidence type="ECO:0000259" key="4">
    <source>
        <dbReference type="Pfam" id="PF02576"/>
    </source>
</evidence>
<protein>
    <recommendedName>
        <fullName evidence="3">Ribosome maturation factor RimP</fullName>
    </recommendedName>
</protein>
<keyword evidence="1 3" id="KW-0963">Cytoplasm</keyword>
<evidence type="ECO:0000259" key="5">
    <source>
        <dbReference type="Pfam" id="PF17384"/>
    </source>
</evidence>
<keyword evidence="2 3" id="KW-0690">Ribosome biogenesis</keyword>
<gene>
    <name evidence="3" type="primary">rimP</name>
    <name evidence="6" type="ORF">SAMN05216234_1045</name>
</gene>
<evidence type="ECO:0000256" key="2">
    <source>
        <dbReference type="ARBA" id="ARBA00022517"/>
    </source>
</evidence>
<evidence type="ECO:0000313" key="6">
    <source>
        <dbReference type="EMBL" id="SFP00687.1"/>
    </source>
</evidence>
<evidence type="ECO:0000256" key="1">
    <source>
        <dbReference type="ARBA" id="ARBA00022490"/>
    </source>
</evidence>
<dbReference type="InterPro" id="IPR028989">
    <property type="entry name" value="RimP_N"/>
</dbReference>
<sequence>MSVETEVKKVVESHGAELYDTEVANEDGHTIYRVYILKEGGVDLDLCADISRDLSPMLDVYPPVSGQYYLEVSSPGVERTLKKPEHFEKSVGEKVYLKLSSGDKVKGKLLGFEDGEVILETSHGKEHFPLNEVRKARTYFEW</sequence>
<feature type="domain" description="Ribosome maturation factor RimP N-terminal" evidence="4">
    <location>
        <begin position="7"/>
        <end position="78"/>
    </location>
</feature>
<dbReference type="AlphaFoldDB" id="A0A1I5LU63"/>
<dbReference type="Pfam" id="PF02576">
    <property type="entry name" value="RimP_N"/>
    <property type="match status" value="1"/>
</dbReference>
<dbReference type="Proteomes" id="UP000199227">
    <property type="component" value="Unassembled WGS sequence"/>
</dbReference>
<dbReference type="Pfam" id="PF17384">
    <property type="entry name" value="DUF150_C"/>
    <property type="match status" value="1"/>
</dbReference>
<evidence type="ECO:0000313" key="7">
    <source>
        <dbReference type="Proteomes" id="UP000199227"/>
    </source>
</evidence>
<dbReference type="InterPro" id="IPR003728">
    <property type="entry name" value="Ribosome_maturation_RimP"/>
</dbReference>
<dbReference type="STRING" id="223786.SAMN05216234_1045"/>
<dbReference type="InterPro" id="IPR036847">
    <property type="entry name" value="RimP_C_sf"/>
</dbReference>
<dbReference type="OrthoDB" id="9805006at2"/>
<dbReference type="CDD" id="cd01734">
    <property type="entry name" value="YlxS_C"/>
    <property type="match status" value="1"/>
</dbReference>
<feature type="domain" description="Ribosome maturation factor RimP C-terminal" evidence="5">
    <location>
        <begin position="81"/>
        <end position="142"/>
    </location>
</feature>